<dbReference type="EMBL" id="CP003125">
    <property type="protein sequence ID" value="AEV18182.1"/>
    <property type="molecule type" value="Genomic_DNA"/>
</dbReference>
<dbReference type="SUPFAM" id="SSF53448">
    <property type="entry name" value="Nucleotide-diphospho-sugar transferases"/>
    <property type="match status" value="1"/>
</dbReference>
<feature type="binding site" evidence="8">
    <location>
        <position position="115"/>
    </location>
    <ligand>
        <name>GTP</name>
        <dbReference type="ChEBI" id="CHEBI:37565"/>
    </ligand>
</feature>
<feature type="domain" description="MobA-like NTP transferase" evidence="9">
    <location>
        <begin position="52"/>
        <end position="205"/>
    </location>
</feature>
<reference evidence="10 11" key="1">
    <citation type="submission" date="2011-11" db="EMBL/GenBank/DDBJ databases">
        <title>Complete genome sequence of thermophilic Geobacillus thermoleovorans CCB_US3_UF5.</title>
        <authorList>
            <person name="Muhd Sakaff M.K.L."/>
            <person name="Abdul Rahman A.Y."/>
            <person name="Saito J.A."/>
            <person name="Hou S."/>
            <person name="Alam M."/>
        </authorList>
    </citation>
    <scope>NUCLEOTIDE SEQUENCE [LARGE SCALE GENOMIC DNA]</scope>
    <source>
        <strain evidence="10 11">CCB_US3_UF5</strain>
    </source>
</reference>
<sequence>MAGGHRQKINHPLHWDFRLQAEIFFFAGSYGTVKANDGCPERGSMMKQTIAGAVLAGGQSRRFGRPKAFALHEGAPFFTWSVAALRSVADELYIVSHPSLIDEFRRQTDIPVLLDVERCRGCGPLAGLYTVMEQSRADWVFVLPCDMPYMRREVAERLASYIDPTFDAIVPLHGGRPEPLVALYHRRLRSVIAELLDAGERRMISLIDGARVRYVDAQQLAADETVWRNVNTEGEYR</sequence>
<evidence type="ECO:0000256" key="7">
    <source>
        <dbReference type="ARBA" id="ARBA00023150"/>
    </source>
</evidence>
<name>A0ABM5MFL1_GEOTH</name>
<feature type="binding site" evidence="8">
    <location>
        <position position="146"/>
    </location>
    <ligand>
        <name>Mg(2+)</name>
        <dbReference type="ChEBI" id="CHEBI:18420"/>
    </ligand>
</feature>
<proteinExistence type="inferred from homology"/>
<feature type="binding site" evidence="8">
    <location>
        <begin position="55"/>
        <end position="57"/>
    </location>
    <ligand>
        <name>GTP</name>
        <dbReference type="ChEBI" id="CHEBI:37565"/>
    </ligand>
</feature>
<evidence type="ECO:0000313" key="11">
    <source>
        <dbReference type="Proteomes" id="UP000005636"/>
    </source>
</evidence>
<evidence type="ECO:0000313" key="10">
    <source>
        <dbReference type="EMBL" id="AEV18182.1"/>
    </source>
</evidence>
<dbReference type="InterPro" id="IPR013482">
    <property type="entry name" value="Molybde_CF_guanTrfase"/>
</dbReference>
<gene>
    <name evidence="8" type="primary">mobA</name>
    <name evidence="10" type="ORF">GTCCBUS3UF5_8590</name>
</gene>
<evidence type="ECO:0000256" key="3">
    <source>
        <dbReference type="ARBA" id="ARBA00022723"/>
    </source>
</evidence>
<feature type="binding site" evidence="8">
    <location>
        <position position="146"/>
    </location>
    <ligand>
        <name>GTP</name>
        <dbReference type="ChEBI" id="CHEBI:37565"/>
    </ligand>
</feature>
<keyword evidence="11" id="KW-1185">Reference proteome</keyword>
<evidence type="ECO:0000256" key="5">
    <source>
        <dbReference type="ARBA" id="ARBA00022842"/>
    </source>
</evidence>
<keyword evidence="2 8" id="KW-0808">Transferase</keyword>
<comment type="similarity">
    <text evidence="8">Belongs to the MobA family.</text>
</comment>
<comment type="subcellular location">
    <subcellularLocation>
        <location evidence="8">Cytoplasm</location>
    </subcellularLocation>
</comment>
<keyword evidence="5 8" id="KW-0460">Magnesium</keyword>
<dbReference type="PANTHER" id="PTHR19136">
    <property type="entry name" value="MOLYBDENUM COFACTOR GUANYLYLTRANSFERASE"/>
    <property type="match status" value="1"/>
</dbReference>
<evidence type="ECO:0000259" key="9">
    <source>
        <dbReference type="Pfam" id="PF12804"/>
    </source>
</evidence>
<protein>
    <recommendedName>
        <fullName evidence="8">Probable molybdenum cofactor guanylyltransferase</fullName>
        <shortName evidence="8">MoCo guanylyltransferase</shortName>
        <ecNumber evidence="8">2.7.7.77</ecNumber>
    </recommendedName>
    <alternativeName>
        <fullName evidence="8">GTP:molybdopterin guanylyltransferase</fullName>
    </alternativeName>
    <alternativeName>
        <fullName evidence="8">Mo-MPT guanylyltransferase</fullName>
    </alternativeName>
    <alternativeName>
        <fullName evidence="8">Molybdopterin guanylyltransferase</fullName>
    </alternativeName>
    <alternativeName>
        <fullName evidence="8">Molybdopterin-guanine dinucleotide synthase</fullName>
        <shortName evidence="8">MGD synthase</shortName>
    </alternativeName>
</protein>
<evidence type="ECO:0000256" key="8">
    <source>
        <dbReference type="HAMAP-Rule" id="MF_00316"/>
    </source>
</evidence>
<comment type="function">
    <text evidence="8">Transfers a GMP moiety from GTP to Mo-molybdopterin (Mo-MPT) cofactor (Moco or molybdenum cofactor) to form Mo-molybdopterin guanine dinucleotide (Mo-MGD) cofactor.</text>
</comment>
<keyword evidence="4 8" id="KW-0547">Nucleotide-binding</keyword>
<evidence type="ECO:0000256" key="2">
    <source>
        <dbReference type="ARBA" id="ARBA00022679"/>
    </source>
</evidence>
<feature type="binding site" evidence="8">
    <location>
        <position position="67"/>
    </location>
    <ligand>
        <name>GTP</name>
        <dbReference type="ChEBI" id="CHEBI:37565"/>
    </ligand>
</feature>
<dbReference type="PANTHER" id="PTHR19136:SF81">
    <property type="entry name" value="MOLYBDENUM COFACTOR GUANYLYLTRANSFERASE"/>
    <property type="match status" value="1"/>
</dbReference>
<dbReference type="CDD" id="cd02503">
    <property type="entry name" value="MobA"/>
    <property type="match status" value="1"/>
</dbReference>
<dbReference type="InterPro" id="IPR029044">
    <property type="entry name" value="Nucleotide-diphossugar_trans"/>
</dbReference>
<dbReference type="HAMAP" id="MF_00316">
    <property type="entry name" value="MobA"/>
    <property type="match status" value="1"/>
</dbReference>
<evidence type="ECO:0000256" key="4">
    <source>
        <dbReference type="ARBA" id="ARBA00022741"/>
    </source>
</evidence>
<comment type="cofactor">
    <cofactor evidence="8">
        <name>Mg(2+)</name>
        <dbReference type="ChEBI" id="CHEBI:18420"/>
    </cofactor>
</comment>
<accession>A0ABM5MFL1</accession>
<dbReference type="EC" id="2.7.7.77" evidence="8"/>
<dbReference type="Pfam" id="PF12804">
    <property type="entry name" value="NTP_transf_3"/>
    <property type="match status" value="1"/>
</dbReference>
<keyword evidence="6 8" id="KW-0342">GTP-binding</keyword>
<dbReference type="Proteomes" id="UP000005636">
    <property type="component" value="Chromosome"/>
</dbReference>
<comment type="caution">
    <text evidence="8">Lacks conserved residue(s) required for the propagation of feature annotation.</text>
</comment>
<keyword evidence="3 8" id="KW-0479">Metal-binding</keyword>
<evidence type="ECO:0000256" key="6">
    <source>
        <dbReference type="ARBA" id="ARBA00023134"/>
    </source>
</evidence>
<keyword evidence="1 8" id="KW-0963">Cytoplasm</keyword>
<organism evidence="10 11">
    <name type="scientific">Geobacillus thermoleovorans CCB_US3_UF5</name>
    <dbReference type="NCBI Taxonomy" id="1111068"/>
    <lineage>
        <taxon>Bacteria</taxon>
        <taxon>Bacillati</taxon>
        <taxon>Bacillota</taxon>
        <taxon>Bacilli</taxon>
        <taxon>Bacillales</taxon>
        <taxon>Anoxybacillaceae</taxon>
        <taxon>Geobacillus</taxon>
        <taxon>Geobacillus thermoleovorans group</taxon>
    </lineage>
</organism>
<comment type="catalytic activity">
    <reaction evidence="8">
        <text>Mo-molybdopterin + GTP + H(+) = Mo-molybdopterin guanine dinucleotide + diphosphate</text>
        <dbReference type="Rhea" id="RHEA:34243"/>
        <dbReference type="ChEBI" id="CHEBI:15378"/>
        <dbReference type="ChEBI" id="CHEBI:33019"/>
        <dbReference type="ChEBI" id="CHEBI:37565"/>
        <dbReference type="ChEBI" id="CHEBI:71302"/>
        <dbReference type="ChEBI" id="CHEBI:71310"/>
        <dbReference type="EC" id="2.7.7.77"/>
    </reaction>
</comment>
<keyword evidence="7 8" id="KW-0501">Molybdenum cofactor biosynthesis</keyword>
<evidence type="ECO:0000256" key="1">
    <source>
        <dbReference type="ARBA" id="ARBA00022490"/>
    </source>
</evidence>
<dbReference type="Gene3D" id="3.90.550.10">
    <property type="entry name" value="Spore Coat Polysaccharide Biosynthesis Protein SpsA, Chain A"/>
    <property type="match status" value="1"/>
</dbReference>
<dbReference type="InterPro" id="IPR025877">
    <property type="entry name" value="MobA-like_NTP_Trfase"/>
</dbReference>
<comment type="domain">
    <text evidence="8">The N-terminal domain determines nucleotide recognition and specific binding, while the C-terminal domain determines the specific binding to the target protein.</text>
</comment>